<name>A0A7S1B6E0_9STRA</name>
<feature type="domain" description="C2" evidence="8">
    <location>
        <begin position="445"/>
        <end position="575"/>
    </location>
</feature>
<feature type="transmembrane region" description="Helical" evidence="7">
    <location>
        <begin position="1247"/>
        <end position="1268"/>
    </location>
</feature>
<feature type="domain" description="C2" evidence="8">
    <location>
        <begin position="658"/>
        <end position="778"/>
    </location>
</feature>
<dbReference type="SUPFAM" id="SSF49562">
    <property type="entry name" value="C2 domain (Calcium/lipid-binding domain, CaLB)"/>
    <property type="match status" value="4"/>
</dbReference>
<dbReference type="EMBL" id="HBFR01005295">
    <property type="protein sequence ID" value="CAD8876536.1"/>
    <property type="molecule type" value="Transcribed_RNA"/>
</dbReference>
<dbReference type="SMART" id="SM00239">
    <property type="entry name" value="C2"/>
    <property type="match status" value="4"/>
</dbReference>
<dbReference type="InterPro" id="IPR037721">
    <property type="entry name" value="Ferlin"/>
</dbReference>
<dbReference type="CDD" id="cd00030">
    <property type="entry name" value="C2"/>
    <property type="match status" value="1"/>
</dbReference>
<evidence type="ECO:0000256" key="2">
    <source>
        <dbReference type="ARBA" id="ARBA00022692"/>
    </source>
</evidence>
<evidence type="ECO:0000256" key="5">
    <source>
        <dbReference type="ARBA" id="ARBA00023136"/>
    </source>
</evidence>
<dbReference type="GO" id="GO:0016020">
    <property type="term" value="C:membrane"/>
    <property type="evidence" value="ECO:0007669"/>
    <property type="project" value="UniProtKB-SubCell"/>
</dbReference>
<dbReference type="PANTHER" id="PTHR12546:SF33">
    <property type="entry name" value="SPERM VESICLE FUSION PROTEIN FER-1"/>
    <property type="match status" value="1"/>
</dbReference>
<reference evidence="9" key="1">
    <citation type="submission" date="2021-01" db="EMBL/GenBank/DDBJ databases">
        <authorList>
            <person name="Corre E."/>
            <person name="Pelletier E."/>
            <person name="Niang G."/>
            <person name="Scheremetjew M."/>
            <person name="Finn R."/>
            <person name="Kale V."/>
            <person name="Holt S."/>
            <person name="Cochrane G."/>
            <person name="Meng A."/>
            <person name="Brown T."/>
            <person name="Cohen L."/>
        </authorList>
    </citation>
    <scope>NUCLEOTIDE SEQUENCE</scope>
    <source>
        <strain evidence="9">308</strain>
    </source>
</reference>
<evidence type="ECO:0000256" key="4">
    <source>
        <dbReference type="ARBA" id="ARBA00022989"/>
    </source>
</evidence>
<feature type="domain" description="C2" evidence="8">
    <location>
        <begin position="252"/>
        <end position="374"/>
    </location>
</feature>
<keyword evidence="5 7" id="KW-0472">Membrane</keyword>
<proteinExistence type="predicted"/>
<evidence type="ECO:0000256" key="6">
    <source>
        <dbReference type="SAM" id="MobiDB-lite"/>
    </source>
</evidence>
<dbReference type="PROSITE" id="PS50004">
    <property type="entry name" value="C2"/>
    <property type="match status" value="4"/>
</dbReference>
<dbReference type="InterPro" id="IPR035892">
    <property type="entry name" value="C2_domain_sf"/>
</dbReference>
<dbReference type="InterPro" id="IPR037724">
    <property type="entry name" value="C2E_Ferlin"/>
</dbReference>
<dbReference type="PANTHER" id="PTHR12546">
    <property type="entry name" value="FER-1-LIKE"/>
    <property type="match status" value="1"/>
</dbReference>
<dbReference type="InterPro" id="IPR000008">
    <property type="entry name" value="C2_dom"/>
</dbReference>
<dbReference type="Pfam" id="PF00168">
    <property type="entry name" value="C2"/>
    <property type="match status" value="4"/>
</dbReference>
<gene>
    <name evidence="9" type="ORF">CHYS00102_LOCUS3714</name>
</gene>
<feature type="region of interest" description="Disordered" evidence="6">
    <location>
        <begin position="1270"/>
        <end position="1303"/>
    </location>
</feature>
<feature type="compositionally biased region" description="Polar residues" evidence="6">
    <location>
        <begin position="1292"/>
        <end position="1303"/>
    </location>
</feature>
<accession>A0A7S1B6E0</accession>
<evidence type="ECO:0000256" key="1">
    <source>
        <dbReference type="ARBA" id="ARBA00004167"/>
    </source>
</evidence>
<protein>
    <recommendedName>
        <fullName evidence="8">C2 domain-containing protein</fullName>
    </recommendedName>
</protein>
<evidence type="ECO:0000259" key="8">
    <source>
        <dbReference type="PROSITE" id="PS50004"/>
    </source>
</evidence>
<evidence type="ECO:0000256" key="3">
    <source>
        <dbReference type="ARBA" id="ARBA00022737"/>
    </source>
</evidence>
<dbReference type="Gene3D" id="2.60.40.150">
    <property type="entry name" value="C2 domain"/>
    <property type="match status" value="3"/>
</dbReference>
<keyword evidence="2 7" id="KW-0812">Transmembrane</keyword>
<sequence length="1303" mass="146917">MNLNNNSSHFRGTLILTLQNLPSKSRSDSIGRHESFVKKYEPSEDKHDGIDMNYTELESKHTQMDITLPPRLLQTSTTRNFSLKTQILMGSNLPVLPSFMSSQGVASYGVRVSCGSYYIDTNMISPDKSFTCDWGSGGSLVQTLNFSIIGFQCPDIIITLLSGSKPVPISFKRMRALDLLNQSSGTNTEGKKIRIEPDAQWIHLKEEKGVDLLPYNVFPGSILLKLGLYNDNDVSRQNNTSDQDVNDLSCAWENESNLATATPVDQCTVTVNMHIYSGRDLPPADQKTGALDSYLKCTLGGETKQTSVRYNSCNPTFFETLSFNLDVPRQRDLWPEIIVQIWDHDKGSMDDFIGNIVLSLSDAIGATKSSDKSVDGEEHGEDFHKSRPEWRKIFFQEPGDIKQGSFLISLEVLYDEDFLNLISPLSLSSNCEDTIFPFTQPLTGDKSKALTTNSFLPLGSEKKVEILVLGCHDLSSPSSFADLSSPFLSLKIGESTTAETFSSKKPSAENCNYNQKIIFDNVYLPDDAEFAPRLQITVFDKGGIFSMVSKGRTILGTGSCSLANTEFYKKMHEKSTKESFDDFPVMLNNTIPQEKGYRSNRTKTKEELEIEPIYETVGIFRGKRSKGPEPSSKYELQRVGKVNLLIRIFDDEFDTGEDLSRWDILLQEFLTPKRYNVRVYILKAIDLTPQDKNNKSDPFCKLRLTGGGKKTSWVKSQTKKKTLSPEFFERFDLSCKIPGKPTLEIKVLDEDKYSDDLIGLTTIQLDHRIFSKKWNSYGTKKPIERRFLKHPSSVHPQGSLKMWVDIIEYKDKKFPVWDITKPPDQEFEVRLVVWKVEGISAGDNFTNQSDLFVKVKLGAEEWQETDTHLFAKDGKGIFNYRIKFPLTLRDKGKVRGEESHKLKIEVWDADFLVNDMLCGTQIDMANAFKNAWITKDTGKGYEHFSDVEAQLQLATKLKAKRKEQDDENDLNDIPINWRGNPQGFLAGEAENCVSSTYDSFNSKNEDEEVGEKLEMNKLRKLSGENSALEMNDSAIHGNQNTSDNENGELKPLMDGNFIDDLEMQKNCHDNTNDDNAESANAIKEESEKMDKAFKLRADKKKKSENAKLRKDLMKTLDLDEPENSEWISFKRKCVRTGEDLFCDSKILLSIEILPKKLADKRRNGVGRAEPNIFPTLPDPPRIDLFKMLNPLYALKTVLGNDLAAVCGAGCCCCFSFAGFIACGMVLGPQLELLEFVLKIVPPFLKGIIVHVVLLAIAVGISICFYNSLKSEDGDDDDDDEEKNLDSEEGRNQKSFFHNYGSIS</sequence>
<feature type="domain" description="C2" evidence="8">
    <location>
        <begin position="810"/>
        <end position="937"/>
    </location>
</feature>
<organism evidence="9">
    <name type="scientific">Corethron hystrix</name>
    <dbReference type="NCBI Taxonomy" id="216773"/>
    <lineage>
        <taxon>Eukaryota</taxon>
        <taxon>Sar</taxon>
        <taxon>Stramenopiles</taxon>
        <taxon>Ochrophyta</taxon>
        <taxon>Bacillariophyta</taxon>
        <taxon>Coscinodiscophyceae</taxon>
        <taxon>Corethrophycidae</taxon>
        <taxon>Corethrales</taxon>
        <taxon>Corethraceae</taxon>
        <taxon>Corethron</taxon>
    </lineage>
</organism>
<evidence type="ECO:0000313" key="9">
    <source>
        <dbReference type="EMBL" id="CAD8876536.1"/>
    </source>
</evidence>
<dbReference type="CDD" id="cd04037">
    <property type="entry name" value="C2E_Ferlin"/>
    <property type="match status" value="1"/>
</dbReference>
<dbReference type="GO" id="GO:0007009">
    <property type="term" value="P:plasma membrane organization"/>
    <property type="evidence" value="ECO:0007669"/>
    <property type="project" value="TreeGrafter"/>
</dbReference>
<keyword evidence="3" id="KW-0677">Repeat</keyword>
<keyword evidence="4 7" id="KW-1133">Transmembrane helix</keyword>
<evidence type="ECO:0000256" key="7">
    <source>
        <dbReference type="SAM" id="Phobius"/>
    </source>
</evidence>
<comment type="subcellular location">
    <subcellularLocation>
        <location evidence="1">Membrane</location>
        <topology evidence="1">Single-pass membrane protein</topology>
    </subcellularLocation>
</comment>
<feature type="compositionally biased region" description="Acidic residues" evidence="6">
    <location>
        <begin position="1272"/>
        <end position="1282"/>
    </location>
</feature>